<feature type="compositionally biased region" description="Low complexity" evidence="1">
    <location>
        <begin position="1"/>
        <end position="28"/>
    </location>
</feature>
<dbReference type="PANTHER" id="PTHR30121">
    <property type="entry name" value="UNCHARACTERIZED PROTEIN YJGR-RELATED"/>
    <property type="match status" value="1"/>
</dbReference>
<dbReference type="CDD" id="cd01127">
    <property type="entry name" value="TrwB_TraG_TraD_VirD4"/>
    <property type="match status" value="1"/>
</dbReference>
<keyword evidence="4" id="KW-1185">Reference proteome</keyword>
<feature type="region of interest" description="Disordered" evidence="1">
    <location>
        <begin position="526"/>
        <end position="545"/>
    </location>
</feature>
<dbReference type="InterPro" id="IPR033186">
    <property type="entry name" value="HerA_C"/>
</dbReference>
<feature type="compositionally biased region" description="Pro residues" evidence="1">
    <location>
        <begin position="29"/>
        <end position="59"/>
    </location>
</feature>
<dbReference type="AlphaFoldDB" id="A0A1H2ZL90"/>
<evidence type="ECO:0000259" key="2">
    <source>
        <dbReference type="Pfam" id="PF05872"/>
    </source>
</evidence>
<name>A0A1H2ZL90_9RHOB</name>
<evidence type="ECO:0000313" key="4">
    <source>
        <dbReference type="Proteomes" id="UP000182944"/>
    </source>
</evidence>
<dbReference type="Pfam" id="PF05872">
    <property type="entry name" value="HerA_C"/>
    <property type="match status" value="1"/>
</dbReference>
<dbReference type="SUPFAM" id="SSF52540">
    <property type="entry name" value="P-loop containing nucleoside triphosphate hydrolases"/>
    <property type="match status" value="1"/>
</dbReference>
<evidence type="ECO:0000313" key="3">
    <source>
        <dbReference type="EMBL" id="SDX17718.1"/>
    </source>
</evidence>
<evidence type="ECO:0000256" key="1">
    <source>
        <dbReference type="SAM" id="MobiDB-lite"/>
    </source>
</evidence>
<sequence length="580" mass="61336">MTHPTPQDPTARPDTPDAAADAAPEAAPQTPPPLPGRAPDTPPPLRPAADPAPVPPSAPHPVVDFDAGLVFVGGGGPDYATPQSLILKYANRHGLIAGATGTGKTVTLQTLAEAMSLAGVPVVLADVKGDLAGMAAPGGTDPKLLAPFAERAARIGAPLDYRAFPVTFWDVWGEKGHPVRTTPAEMGPLLLARLMGLTDVQEGVLNIAFRVADEEGLALADLKDLQSMLVWVGENAKELSLRYGNVATASVGAIQRALLVLEQQGGDRLFGEPALELSDLMRTDASGKGMVNILAAERLMNAPQLYATFLLWLLSELFEQLPEVGDPDRPRLAFFFDEAHLLFDGAPPALVAKVEQVARLIRSKGVSVWFITQNPADLPDSVLGQLGNRVQHALRAFTAKDQKALRQAAENYRANPAFDTADAIQHVGTGEAVTSFLGAKGAPGVVERTLVRPPLSQLGPIPDADRDRIIQLSPLGLKYATPVDRESAFELLAQRTAAAAEEAAVAQRRAADASLFEMRKTDGYRPGRASTGIQIGPPATPARRGDSIAEAFGKSVVRTIGTQAGREIVRGVLGTLFRGR</sequence>
<dbReference type="EMBL" id="FNNA01000003">
    <property type="protein sequence ID" value="SDX17718.1"/>
    <property type="molecule type" value="Genomic_DNA"/>
</dbReference>
<dbReference type="InterPro" id="IPR027417">
    <property type="entry name" value="P-loop_NTPase"/>
</dbReference>
<dbReference type="Proteomes" id="UP000182944">
    <property type="component" value="Unassembled WGS sequence"/>
</dbReference>
<organism evidence="3 4">
    <name type="scientific">Paracoccus sanguinis</name>
    <dbReference type="NCBI Taxonomy" id="1545044"/>
    <lineage>
        <taxon>Bacteria</taxon>
        <taxon>Pseudomonadati</taxon>
        <taxon>Pseudomonadota</taxon>
        <taxon>Alphaproteobacteria</taxon>
        <taxon>Rhodobacterales</taxon>
        <taxon>Paracoccaceae</taxon>
        <taxon>Paracoccus</taxon>
    </lineage>
</organism>
<accession>A0A1H2ZL90</accession>
<protein>
    <recommendedName>
        <fullName evidence="2">Helicase HerA-like C-terminal domain-containing protein</fullName>
    </recommendedName>
</protein>
<dbReference type="STRING" id="1545044.SAMN05444276_103115"/>
<proteinExistence type="predicted"/>
<feature type="region of interest" description="Disordered" evidence="1">
    <location>
        <begin position="1"/>
        <end position="60"/>
    </location>
</feature>
<dbReference type="Gene3D" id="3.40.50.300">
    <property type="entry name" value="P-loop containing nucleotide triphosphate hydrolases"/>
    <property type="match status" value="2"/>
</dbReference>
<gene>
    <name evidence="3" type="ORF">SAMN05444276_103115</name>
</gene>
<feature type="domain" description="Helicase HerA-like C-terminal" evidence="2">
    <location>
        <begin position="80"/>
        <end position="576"/>
    </location>
</feature>
<dbReference type="PANTHER" id="PTHR30121:SF6">
    <property type="entry name" value="SLR6007 PROTEIN"/>
    <property type="match status" value="1"/>
</dbReference>
<dbReference type="InterPro" id="IPR051162">
    <property type="entry name" value="T4SS_component"/>
</dbReference>
<reference evidence="4" key="1">
    <citation type="submission" date="2016-10" db="EMBL/GenBank/DDBJ databases">
        <authorList>
            <person name="Varghese N."/>
            <person name="Submissions S."/>
        </authorList>
    </citation>
    <scope>NUCLEOTIDE SEQUENCE [LARGE SCALE GENOMIC DNA]</scope>
    <source>
        <strain evidence="4">DSM 29303</strain>
    </source>
</reference>